<dbReference type="eggNOG" id="COG4373">
    <property type="taxonomic scope" value="Bacteria"/>
</dbReference>
<evidence type="ECO:0000313" key="2">
    <source>
        <dbReference type="Proteomes" id="UP000028630"/>
    </source>
</evidence>
<gene>
    <name evidence="1" type="ORF">GTGU_04775</name>
</gene>
<name>A0A084Z240_9ENTR</name>
<dbReference type="Proteomes" id="UP000028630">
    <property type="component" value="Unassembled WGS sequence"/>
</dbReference>
<protein>
    <submittedName>
        <fullName evidence="1">Putative phage portal protein</fullName>
    </submittedName>
</protein>
<dbReference type="AlphaFoldDB" id="A0A084Z240"/>
<feature type="non-terminal residue" evidence="1">
    <location>
        <position position="166"/>
    </location>
</feature>
<evidence type="ECO:0000313" key="1">
    <source>
        <dbReference type="EMBL" id="KFB91534.1"/>
    </source>
</evidence>
<sequence length="166" mass="18951">WLETVVQPELDKLPPHLRHCLGEDFARNGDLTVFAPVTVNENTTRTVPFLVELSNVPFKQQEQALFYICDRLPRRDGIKLDARGNGQYLAEQAAERYGTEVEQVQLSVPYYRENMPRFRAAFEDDEIILPKHEDIITDLGAIQLYRGVPGIDDARTTGTDGRKRHG</sequence>
<reference evidence="2" key="1">
    <citation type="submission" date="2014-05" db="EMBL/GenBank/DDBJ databases">
        <title>ATOL: Assembling a taxonomically balanced genome-scale reconstruction of the evolutionary history of the Enterobacteriaceae.</title>
        <authorList>
            <person name="Plunkett G. III"/>
            <person name="Neeno-Eckwall E.C."/>
            <person name="Glasner J.D."/>
            <person name="Perna N.T."/>
        </authorList>
    </citation>
    <scope>NUCLEOTIDE SEQUENCE [LARGE SCALE GENOMIC DNA]</scope>
    <source>
        <strain evidence="2">ATCC 49490</strain>
    </source>
</reference>
<feature type="non-terminal residue" evidence="1">
    <location>
        <position position="1"/>
    </location>
</feature>
<comment type="caution">
    <text evidence="1">The sequence shown here is derived from an EMBL/GenBank/DDBJ whole genome shotgun (WGS) entry which is preliminary data.</text>
</comment>
<dbReference type="Gene3D" id="3.30.420.240">
    <property type="match status" value="1"/>
</dbReference>
<dbReference type="EMBL" id="JMTB01000214">
    <property type="protein sequence ID" value="KFB91534.1"/>
    <property type="molecule type" value="Genomic_DNA"/>
</dbReference>
<proteinExistence type="predicted"/>
<keyword evidence="2" id="KW-1185">Reference proteome</keyword>
<organism evidence="1 2">
    <name type="scientific">Trabulsiella guamensis ATCC 49490</name>
    <dbReference type="NCBI Taxonomy" id="1005994"/>
    <lineage>
        <taxon>Bacteria</taxon>
        <taxon>Pseudomonadati</taxon>
        <taxon>Pseudomonadota</taxon>
        <taxon>Gammaproteobacteria</taxon>
        <taxon>Enterobacterales</taxon>
        <taxon>Enterobacteriaceae</taxon>
        <taxon>Trabulsiella</taxon>
    </lineage>
</organism>
<accession>A0A084Z240</accession>